<keyword evidence="15" id="KW-1185">Reference proteome</keyword>
<evidence type="ECO:0000256" key="1">
    <source>
        <dbReference type="ARBA" id="ARBA00004533"/>
    </source>
</evidence>
<dbReference type="Gene3D" id="3.30.1300.30">
    <property type="entry name" value="GSPII I/J protein-like"/>
    <property type="match status" value="1"/>
</dbReference>
<evidence type="ECO:0000259" key="13">
    <source>
        <dbReference type="Pfam" id="PF21687"/>
    </source>
</evidence>
<dbReference type="SUPFAM" id="SSF54523">
    <property type="entry name" value="Pili subunits"/>
    <property type="match status" value="1"/>
</dbReference>
<name>A0A1N6XIZ6_9GAMM</name>
<dbReference type="PIRSF" id="PIRSF002786">
    <property type="entry name" value="XcpX"/>
    <property type="match status" value="1"/>
</dbReference>
<dbReference type="GO" id="GO:0005886">
    <property type="term" value="C:plasma membrane"/>
    <property type="evidence" value="ECO:0007669"/>
    <property type="project" value="UniProtKB-SubCell"/>
</dbReference>
<gene>
    <name evidence="14" type="ORF">SAMN05421647_11450</name>
</gene>
<feature type="domain" description="T2SS protein K second SAM-like" evidence="11">
    <location>
        <begin position="233"/>
        <end position="285"/>
    </location>
</feature>
<evidence type="ECO:0000256" key="4">
    <source>
        <dbReference type="ARBA" id="ARBA00022475"/>
    </source>
</evidence>
<keyword evidence="6" id="KW-0812">Transmembrane</keyword>
<keyword evidence="3 10" id="KW-0813">Transport</keyword>
<evidence type="ECO:0000256" key="6">
    <source>
        <dbReference type="ARBA" id="ARBA00022692"/>
    </source>
</evidence>
<keyword evidence="5 10" id="KW-0997">Cell inner membrane</keyword>
<sequence>MAVTRHHQEGAALIVVLLILALITVIAANLGSSLQLSIRRAENQQEYQQAYWYAQGGERLARELIESALTNDGRIHLGQAWASSMLRYPVEGGLIRLSIKDRRTCFNLNGLASLNTPHSADSEANEGGASRHLSALLSLMEFEPREVEAMVEPLRDWLDSDTLPTGFHGAEDLYYTSRKPPYLPANSPLVSMSELNYIKGFSSAGKSLNDDELERLSILGQMLCAVPSDRVTINLNTLQPENAAVLAALFKDKVLLEDIDEWLAHRPSGGVGNVEEFWSMLTEGKNDVKDLDVAVKEHLSVSSDFFFARVEVNYRNTRLLMYSNIHVRDGKTYVYQRQYGELERWPDGNSGSKRAKGAGWWPGMR</sequence>
<feature type="domain" description="T2SS protein K first SAM-like" evidence="13">
    <location>
        <begin position="104"/>
        <end position="203"/>
    </location>
</feature>
<dbReference type="AlphaFoldDB" id="A0A1N6XIZ6"/>
<evidence type="ECO:0000256" key="2">
    <source>
        <dbReference type="ARBA" id="ARBA00007246"/>
    </source>
</evidence>
<dbReference type="InterPro" id="IPR045584">
    <property type="entry name" value="Pilin-like"/>
</dbReference>
<keyword evidence="9 10" id="KW-0472">Membrane</keyword>
<dbReference type="PANTHER" id="PTHR38831">
    <property type="entry name" value="TYPE II SECRETION SYSTEM PROTEIN K"/>
    <property type="match status" value="1"/>
</dbReference>
<dbReference type="STRING" id="49186.SAMN05421647_11450"/>
<dbReference type="NCBIfam" id="NF037980">
    <property type="entry name" value="T2SS_GspK"/>
    <property type="match status" value="1"/>
</dbReference>
<evidence type="ECO:0000256" key="10">
    <source>
        <dbReference type="PIRNR" id="PIRNR002786"/>
    </source>
</evidence>
<dbReference type="Pfam" id="PF21687">
    <property type="entry name" value="T2SSK_1st"/>
    <property type="match status" value="1"/>
</dbReference>
<evidence type="ECO:0000313" key="14">
    <source>
        <dbReference type="EMBL" id="SIR02221.1"/>
    </source>
</evidence>
<organism evidence="14 15">
    <name type="scientific">Marinobacterium stanieri</name>
    <dbReference type="NCBI Taxonomy" id="49186"/>
    <lineage>
        <taxon>Bacteria</taxon>
        <taxon>Pseudomonadati</taxon>
        <taxon>Pseudomonadota</taxon>
        <taxon>Gammaproteobacteria</taxon>
        <taxon>Oceanospirillales</taxon>
        <taxon>Oceanospirillaceae</taxon>
        <taxon>Marinobacterium</taxon>
    </lineage>
</organism>
<evidence type="ECO:0000259" key="11">
    <source>
        <dbReference type="Pfam" id="PF03934"/>
    </source>
</evidence>
<feature type="domain" description="Type 4 fimbrial biogenesis protein PilX N-terminal" evidence="12">
    <location>
        <begin position="10"/>
        <end position="57"/>
    </location>
</feature>
<dbReference type="InterPro" id="IPR049179">
    <property type="entry name" value="T2SSK_SAM-like_2nd"/>
</dbReference>
<dbReference type="InterPro" id="IPR049031">
    <property type="entry name" value="T2SSK_SAM-like_1st"/>
</dbReference>
<accession>A0A1N6XIZ6</accession>
<keyword evidence="7" id="KW-0653">Protein transport</keyword>
<protein>
    <recommendedName>
        <fullName evidence="10">Type II secretion system protein K</fullName>
    </recommendedName>
</protein>
<dbReference type="PANTHER" id="PTHR38831:SF1">
    <property type="entry name" value="TYPE II SECRETION SYSTEM PROTEIN K-RELATED"/>
    <property type="match status" value="1"/>
</dbReference>
<keyword evidence="4 10" id="KW-1003">Cell membrane</keyword>
<dbReference type="Proteomes" id="UP000186895">
    <property type="component" value="Unassembled WGS sequence"/>
</dbReference>
<evidence type="ECO:0000256" key="3">
    <source>
        <dbReference type="ARBA" id="ARBA00022448"/>
    </source>
</evidence>
<evidence type="ECO:0000256" key="7">
    <source>
        <dbReference type="ARBA" id="ARBA00022927"/>
    </source>
</evidence>
<dbReference type="RefSeq" id="WP_076466297.1">
    <property type="nucleotide sequence ID" value="NZ_FTMN01000014.1"/>
</dbReference>
<dbReference type="InterPro" id="IPR025746">
    <property type="entry name" value="PilX_N_dom"/>
</dbReference>
<evidence type="ECO:0000256" key="5">
    <source>
        <dbReference type="ARBA" id="ARBA00022519"/>
    </source>
</evidence>
<keyword evidence="8" id="KW-1133">Transmembrane helix</keyword>
<dbReference type="GO" id="GO:0009306">
    <property type="term" value="P:protein secretion"/>
    <property type="evidence" value="ECO:0007669"/>
    <property type="project" value="InterPro"/>
</dbReference>
<dbReference type="Gene3D" id="1.10.40.60">
    <property type="entry name" value="EpsJ-like"/>
    <property type="match status" value="2"/>
</dbReference>
<dbReference type="InterPro" id="IPR038072">
    <property type="entry name" value="GspK_central_sf"/>
</dbReference>
<reference evidence="14 15" key="1">
    <citation type="submission" date="2017-01" db="EMBL/GenBank/DDBJ databases">
        <authorList>
            <person name="Mah S.A."/>
            <person name="Swanson W.J."/>
            <person name="Moy G.W."/>
            <person name="Vacquier V.D."/>
        </authorList>
    </citation>
    <scope>NUCLEOTIDE SEQUENCE [LARGE SCALE GENOMIC DNA]</scope>
    <source>
        <strain evidence="14 15">DSM 7027</strain>
    </source>
</reference>
<evidence type="ECO:0000256" key="9">
    <source>
        <dbReference type="ARBA" id="ARBA00023136"/>
    </source>
</evidence>
<dbReference type="Pfam" id="PF14341">
    <property type="entry name" value="PilX_N"/>
    <property type="match status" value="1"/>
</dbReference>
<comment type="similarity">
    <text evidence="2 10">Belongs to the GSP K family.</text>
</comment>
<dbReference type="Pfam" id="PF03934">
    <property type="entry name" value="T2SSK"/>
    <property type="match status" value="1"/>
</dbReference>
<evidence type="ECO:0000259" key="12">
    <source>
        <dbReference type="Pfam" id="PF14341"/>
    </source>
</evidence>
<evidence type="ECO:0000256" key="8">
    <source>
        <dbReference type="ARBA" id="ARBA00022989"/>
    </source>
</evidence>
<dbReference type="EMBL" id="FTMN01000014">
    <property type="protein sequence ID" value="SIR02221.1"/>
    <property type="molecule type" value="Genomic_DNA"/>
</dbReference>
<dbReference type="SUPFAM" id="SSF158544">
    <property type="entry name" value="GspK insert domain-like"/>
    <property type="match status" value="2"/>
</dbReference>
<dbReference type="InterPro" id="IPR005628">
    <property type="entry name" value="GspK"/>
</dbReference>
<comment type="subcellular location">
    <subcellularLocation>
        <location evidence="1 10">Cell inner membrane</location>
    </subcellularLocation>
</comment>
<proteinExistence type="inferred from homology"/>
<evidence type="ECO:0000313" key="15">
    <source>
        <dbReference type="Proteomes" id="UP000186895"/>
    </source>
</evidence>